<dbReference type="GO" id="GO:0051603">
    <property type="term" value="P:proteolysis involved in protein catabolic process"/>
    <property type="evidence" value="ECO:0007669"/>
    <property type="project" value="InterPro"/>
</dbReference>
<keyword evidence="1 4" id="KW-0963">Cytoplasm</keyword>
<dbReference type="InterPro" id="IPR029055">
    <property type="entry name" value="Ntn_hydrolases_N"/>
</dbReference>
<comment type="subunit">
    <text evidence="4">Component of the proteasome complex.</text>
</comment>
<organism evidence="5 7">
    <name type="scientific">Strigomonas culicis</name>
    <dbReference type="NCBI Taxonomy" id="28005"/>
    <lineage>
        <taxon>Eukaryota</taxon>
        <taxon>Discoba</taxon>
        <taxon>Euglenozoa</taxon>
        <taxon>Kinetoplastea</taxon>
        <taxon>Metakinetoplastina</taxon>
        <taxon>Trypanosomatida</taxon>
        <taxon>Trypanosomatidae</taxon>
        <taxon>Strigomonadinae</taxon>
        <taxon>Strigomonas</taxon>
    </lineage>
</organism>
<dbReference type="Pfam" id="PF00227">
    <property type="entry name" value="Proteasome"/>
    <property type="match status" value="1"/>
</dbReference>
<accession>S9U5U7</accession>
<comment type="caution">
    <text evidence="5">The sequence shown here is derived from an EMBL/GenBank/DDBJ whole genome shotgun (WGS) entry which is preliminary data.</text>
</comment>
<dbReference type="GO" id="GO:0005737">
    <property type="term" value="C:cytoplasm"/>
    <property type="evidence" value="ECO:0007669"/>
    <property type="project" value="UniProtKB-SubCell"/>
</dbReference>
<reference evidence="5" key="2">
    <citation type="submission" date="2013-03" db="EMBL/GenBank/DDBJ databases">
        <authorList>
            <person name="Motta M.C.M."/>
            <person name="Martins A.C.A."/>
            <person name="Preta C.M.C.C."/>
            <person name="Silva R."/>
            <person name="de Souza S.S."/>
            <person name="Klein C.C."/>
            <person name="de Almeida L.G.P."/>
            <person name="Cunha O.L."/>
            <person name="Colabardini A.C."/>
            <person name="Lima B.A."/>
            <person name="Machado C.R."/>
            <person name="Soares C.M.A."/>
            <person name="de Menezes C.B.A."/>
            <person name="Bartolomeu D.C."/>
            <person name="Grisard E.C."/>
            <person name="Fantinatti-Garboggini F."/>
            <person name="Rodrigues-Luiz G.F."/>
            <person name="Wagner G."/>
            <person name="Goldman G.H."/>
            <person name="Fietto J.L.R."/>
            <person name="Ciapina L.P."/>
            <person name="Brocchi M."/>
            <person name="Elias M.C."/>
            <person name="Goldman M.H.S."/>
            <person name="Sagot M.-F."/>
            <person name="Pereira M."/>
            <person name="Stoco P.H."/>
            <person name="Teixeira S.M.R."/>
            <person name="de Mendonca-Neto R.P."/>
            <person name="Maciel T.E.F."/>
            <person name="Mendes T.A.O."/>
            <person name="Urmenyi T.P."/>
            <person name="Teixeira M.M.G."/>
            <person name="de Camargo E.F.P."/>
            <person name="de Sousa W."/>
            <person name="Schenkman S."/>
            <person name="de Vasconcelos A.T.R."/>
        </authorList>
    </citation>
    <scope>NUCLEOTIDE SEQUENCE</scope>
</reference>
<dbReference type="Gene3D" id="3.60.20.10">
    <property type="entry name" value="Glutamine Phosphoribosylpyrophosphate, subunit 1, domain 1"/>
    <property type="match status" value="1"/>
</dbReference>
<dbReference type="OrthoDB" id="268479at2759"/>
<dbReference type="PANTHER" id="PTHR32194:SF2">
    <property type="entry name" value="PROTEASOME SUBUNIT BETA TYPE-1"/>
    <property type="match status" value="1"/>
</dbReference>
<evidence type="ECO:0000313" key="7">
    <source>
        <dbReference type="Proteomes" id="UP000015354"/>
    </source>
</evidence>
<name>S9U5U7_9TRYP</name>
<reference evidence="5 7" key="1">
    <citation type="journal article" date="2013" name="PLoS ONE">
        <title>Predicting the Proteins of Angomonas deanei, Strigomonas culicis and Their Respective Endosymbionts Reveals New Aspects of the Trypanosomatidae Family.</title>
        <authorList>
            <person name="Motta M.C."/>
            <person name="Martins A.C."/>
            <person name="de Souza S.S."/>
            <person name="Catta-Preta C.M."/>
            <person name="Silva R."/>
            <person name="Klein C.C."/>
            <person name="de Almeida L.G."/>
            <person name="de Lima Cunha O."/>
            <person name="Ciapina L.P."/>
            <person name="Brocchi M."/>
            <person name="Colabardini A.C."/>
            <person name="de Araujo Lima B."/>
            <person name="Machado C.R."/>
            <person name="de Almeida Soares C.M."/>
            <person name="Probst C.M."/>
            <person name="de Menezes C.B."/>
            <person name="Thompson C.E."/>
            <person name="Bartholomeu D.C."/>
            <person name="Gradia D.F."/>
            <person name="Pavoni D.P."/>
            <person name="Grisard E.C."/>
            <person name="Fantinatti-Garboggini F."/>
            <person name="Marchini F.K."/>
            <person name="Rodrigues-Luiz G.F."/>
            <person name="Wagner G."/>
            <person name="Goldman G.H."/>
            <person name="Fietto J.L."/>
            <person name="Elias M.C."/>
            <person name="Goldman M.H."/>
            <person name="Sagot M.F."/>
            <person name="Pereira M."/>
            <person name="Stoco P.H."/>
            <person name="de Mendonca-Neto R.P."/>
            <person name="Teixeira S.M."/>
            <person name="Maciel T.E."/>
            <person name="de Oliveira Mendes T.A."/>
            <person name="Urmenyi T.P."/>
            <person name="de Souza W."/>
            <person name="Schenkman S."/>
            <person name="de Vasconcelos A.T."/>
        </authorList>
    </citation>
    <scope>NUCLEOTIDE SEQUENCE [LARGE SCALE GENOMIC DNA]</scope>
</reference>
<dbReference type="GO" id="GO:0005839">
    <property type="term" value="C:proteasome core complex"/>
    <property type="evidence" value="ECO:0007669"/>
    <property type="project" value="InterPro"/>
</dbReference>
<evidence type="ECO:0000313" key="5">
    <source>
        <dbReference type="EMBL" id="EPY26142.1"/>
    </source>
</evidence>
<dbReference type="CDD" id="cd03757">
    <property type="entry name" value="proteasome_beta_type_1"/>
    <property type="match status" value="1"/>
</dbReference>
<evidence type="ECO:0000256" key="3">
    <source>
        <dbReference type="ARBA" id="ARBA00023242"/>
    </source>
</evidence>
<dbReference type="PANTHER" id="PTHR32194">
    <property type="entry name" value="METALLOPROTEASE TLDD"/>
    <property type="match status" value="1"/>
</dbReference>
<evidence type="ECO:0000313" key="6">
    <source>
        <dbReference type="EMBL" id="EPY29669.1"/>
    </source>
</evidence>
<dbReference type="PROSITE" id="PS51476">
    <property type="entry name" value="PROTEASOME_BETA_2"/>
    <property type="match status" value="1"/>
</dbReference>
<dbReference type="Proteomes" id="UP000015354">
    <property type="component" value="Unassembled WGS sequence"/>
</dbReference>
<dbReference type="FunFam" id="3.60.20.10:FF:000027">
    <property type="entry name" value="Proteasome subunit beta type-6"/>
    <property type="match status" value="1"/>
</dbReference>
<comment type="subcellular location">
    <subcellularLocation>
        <location evidence="4">Cytoplasm</location>
    </subcellularLocation>
    <subcellularLocation>
        <location evidence="4">Nucleus</location>
    </subcellularLocation>
</comment>
<sequence>MIEDHTEYGHHYYPKKLASSTLELPKTGAKQHQGWSPYADNGGTTAAIAGKDFVVLACDTRLNGDFCIHARDDTTKVFQLTDKTFMASNGMQADRLQLQQTLQYRVKWYKYNNGGKTPSTKAIAQLMSSLLYQRRFFPYYTFNMVVGLDDAGKGVCYSYDVVGSTEPFEYGTRGTASSFVEPLLDCLMRKEHMVGQAPAAMSRAETVETLKNAFTSAAERDIYTGDSVKFFVITKDGVDTEIFPLRKD</sequence>
<dbReference type="InterPro" id="IPR023333">
    <property type="entry name" value="Proteasome_suB-type"/>
</dbReference>
<keyword evidence="2 4" id="KW-0647">Proteasome</keyword>
<dbReference type="GO" id="GO:0005634">
    <property type="term" value="C:nucleus"/>
    <property type="evidence" value="ECO:0007669"/>
    <property type="project" value="UniProtKB-SubCell"/>
</dbReference>
<dbReference type="InterPro" id="IPR016050">
    <property type="entry name" value="Proteasome_bsu_CS"/>
</dbReference>
<dbReference type="PROSITE" id="PS00854">
    <property type="entry name" value="PROTEASOME_BETA_1"/>
    <property type="match status" value="1"/>
</dbReference>
<comment type="similarity">
    <text evidence="4">Belongs to the peptidase T1B family.</text>
</comment>
<evidence type="ECO:0000256" key="1">
    <source>
        <dbReference type="ARBA" id="ARBA00022490"/>
    </source>
</evidence>
<keyword evidence="7" id="KW-1185">Reference proteome</keyword>
<evidence type="ECO:0000256" key="2">
    <source>
        <dbReference type="ARBA" id="ARBA00022942"/>
    </source>
</evidence>
<evidence type="ECO:0000256" key="4">
    <source>
        <dbReference type="RuleBase" id="RU004203"/>
    </source>
</evidence>
<dbReference type="InterPro" id="IPR001353">
    <property type="entry name" value="Proteasome_sua/b"/>
</dbReference>
<gene>
    <name evidence="6" type="ORF">STCU_04352</name>
    <name evidence="5" type="ORF">STCU_06300</name>
</gene>
<protein>
    <recommendedName>
        <fullName evidence="4">Proteasome subunit beta</fullName>
    </recommendedName>
</protein>
<dbReference type="EMBL" id="ATMH01004352">
    <property type="protein sequence ID" value="EPY29669.1"/>
    <property type="molecule type" value="Genomic_DNA"/>
</dbReference>
<dbReference type="EMBL" id="ATMH01006300">
    <property type="protein sequence ID" value="EPY26142.1"/>
    <property type="molecule type" value="Genomic_DNA"/>
</dbReference>
<proteinExistence type="inferred from homology"/>
<comment type="function">
    <text evidence="4">Component of the proteasome, a multicatalytic proteinase complex which is characterized by its ability to cleave peptides with Arg, Phe, Tyr, Leu, and Glu adjacent to the leaving group at neutral or slightly basic pH. The proteasome has an ATP-dependent proteolytic activity.</text>
</comment>
<dbReference type="SUPFAM" id="SSF56235">
    <property type="entry name" value="N-terminal nucleophile aminohydrolases (Ntn hydrolases)"/>
    <property type="match status" value="1"/>
</dbReference>
<dbReference type="AlphaFoldDB" id="S9U5U7"/>
<keyword evidence="3 4" id="KW-0539">Nucleus</keyword>